<dbReference type="PROSITE" id="PS51447">
    <property type="entry name" value="FDX_ACB"/>
    <property type="match status" value="1"/>
</dbReference>
<comment type="caution">
    <text evidence="20">The sequence shown here is derived from an EMBL/GenBank/DDBJ whole genome shotgun (WGS) entry which is preliminary data.</text>
</comment>
<evidence type="ECO:0000259" key="19">
    <source>
        <dbReference type="PROSITE" id="PS51483"/>
    </source>
</evidence>
<dbReference type="OrthoDB" id="9805455at2"/>
<dbReference type="PROSITE" id="PS51483">
    <property type="entry name" value="B5"/>
    <property type="match status" value="1"/>
</dbReference>
<dbReference type="Gene3D" id="2.40.50.140">
    <property type="entry name" value="Nucleic acid-binding proteins"/>
    <property type="match status" value="1"/>
</dbReference>
<dbReference type="NCBIfam" id="TIGR00472">
    <property type="entry name" value="pheT_bact"/>
    <property type="match status" value="1"/>
</dbReference>
<evidence type="ECO:0000256" key="10">
    <source>
        <dbReference type="ARBA" id="ARBA00022842"/>
    </source>
</evidence>
<feature type="binding site" evidence="15">
    <location>
        <position position="466"/>
    </location>
    <ligand>
        <name>Mg(2+)</name>
        <dbReference type="ChEBI" id="CHEBI:18420"/>
        <note>shared with alpha subunit</note>
    </ligand>
</feature>
<dbReference type="PANTHER" id="PTHR10947:SF0">
    <property type="entry name" value="PHENYLALANINE--TRNA LIGASE BETA SUBUNIT"/>
    <property type="match status" value="1"/>
</dbReference>
<dbReference type="PATRIC" id="fig|36849.3.peg.4126"/>
<dbReference type="Proteomes" id="UP000050326">
    <property type="component" value="Unassembled WGS sequence"/>
</dbReference>
<evidence type="ECO:0000256" key="4">
    <source>
        <dbReference type="ARBA" id="ARBA00022490"/>
    </source>
</evidence>
<keyword evidence="10 15" id="KW-0460">Magnesium</keyword>
<feature type="domain" description="TRNA-binding" evidence="17">
    <location>
        <begin position="40"/>
        <end position="150"/>
    </location>
</feature>
<dbReference type="InterPro" id="IPR004532">
    <property type="entry name" value="Phe-tRNA-ligase_IIc_bsu_bact"/>
</dbReference>
<dbReference type="Gene3D" id="3.50.40.10">
    <property type="entry name" value="Phenylalanyl-trna Synthetase, Chain B, domain 3"/>
    <property type="match status" value="1"/>
</dbReference>
<dbReference type="SUPFAM" id="SSF50249">
    <property type="entry name" value="Nucleic acid-binding proteins"/>
    <property type="match status" value="1"/>
</dbReference>
<feature type="binding site" evidence="15">
    <location>
        <position position="465"/>
    </location>
    <ligand>
        <name>Mg(2+)</name>
        <dbReference type="ChEBI" id="CHEBI:18420"/>
        <note>shared with alpha subunit</note>
    </ligand>
</feature>
<keyword evidence="9 15" id="KW-0067">ATP-binding</keyword>
<dbReference type="Pfam" id="PF03483">
    <property type="entry name" value="B3_4"/>
    <property type="match status" value="1"/>
</dbReference>
<reference evidence="20 21" key="1">
    <citation type="submission" date="2015-09" db="EMBL/GenBank/DDBJ databases">
        <title>Genome sequence of Oxobacter pfennigii DSM 3222.</title>
        <authorList>
            <person name="Poehlein A."/>
            <person name="Bengelsdorf F.R."/>
            <person name="Schiel-Bengelsdorf B."/>
            <person name="Duerre P."/>
            <person name="Daniel R."/>
        </authorList>
    </citation>
    <scope>NUCLEOTIDE SEQUENCE [LARGE SCALE GENOMIC DNA]</scope>
    <source>
        <strain evidence="20 21">DSM 3222</strain>
    </source>
</reference>
<dbReference type="FunFam" id="3.50.40.10:FF:000001">
    <property type="entry name" value="Phenylalanine--tRNA ligase beta subunit"/>
    <property type="match status" value="1"/>
</dbReference>
<dbReference type="GO" id="GO:0009328">
    <property type="term" value="C:phenylalanine-tRNA ligase complex"/>
    <property type="evidence" value="ECO:0007669"/>
    <property type="project" value="TreeGrafter"/>
</dbReference>
<dbReference type="EC" id="6.1.1.20" evidence="15"/>
<dbReference type="GO" id="GO:0004826">
    <property type="term" value="F:phenylalanine-tRNA ligase activity"/>
    <property type="evidence" value="ECO:0007669"/>
    <property type="project" value="UniProtKB-UniRule"/>
</dbReference>
<keyword evidence="8 15" id="KW-0547">Nucleotide-binding</keyword>
<dbReference type="CDD" id="cd02796">
    <property type="entry name" value="tRNA_bind_bactPheRS"/>
    <property type="match status" value="1"/>
</dbReference>
<evidence type="ECO:0000256" key="11">
    <source>
        <dbReference type="ARBA" id="ARBA00022884"/>
    </source>
</evidence>
<dbReference type="Pfam" id="PF03147">
    <property type="entry name" value="FDX-ACB"/>
    <property type="match status" value="1"/>
</dbReference>
<dbReference type="Gene3D" id="3.30.930.10">
    <property type="entry name" value="Bira Bifunctional Protein, Domain 2"/>
    <property type="match status" value="1"/>
</dbReference>
<protein>
    <recommendedName>
        <fullName evidence="15">Phenylalanine--tRNA ligase beta subunit</fullName>
        <ecNumber evidence="15">6.1.1.20</ecNumber>
    </recommendedName>
    <alternativeName>
        <fullName evidence="15">Phenylalanyl-tRNA synthetase beta subunit</fullName>
        <shortName evidence="15">PheRS</shortName>
    </alternativeName>
</protein>
<dbReference type="SUPFAM" id="SSF54991">
    <property type="entry name" value="Anticodon-binding domain of PheRS"/>
    <property type="match status" value="1"/>
</dbReference>
<evidence type="ECO:0000259" key="17">
    <source>
        <dbReference type="PROSITE" id="PS50886"/>
    </source>
</evidence>
<feature type="domain" description="B5" evidence="19">
    <location>
        <begin position="404"/>
        <end position="478"/>
    </location>
</feature>
<dbReference type="EMBL" id="LKET01000068">
    <property type="protein sequence ID" value="KPU42119.1"/>
    <property type="molecule type" value="Genomic_DNA"/>
</dbReference>
<keyword evidence="13 15" id="KW-0030">Aminoacyl-tRNA synthetase</keyword>
<dbReference type="InterPro" id="IPR005147">
    <property type="entry name" value="tRNA_synthase_B5-dom"/>
</dbReference>
<comment type="catalytic activity">
    <reaction evidence="14 15">
        <text>tRNA(Phe) + L-phenylalanine + ATP = L-phenylalanyl-tRNA(Phe) + AMP + diphosphate + H(+)</text>
        <dbReference type="Rhea" id="RHEA:19413"/>
        <dbReference type="Rhea" id="RHEA-COMP:9668"/>
        <dbReference type="Rhea" id="RHEA-COMP:9699"/>
        <dbReference type="ChEBI" id="CHEBI:15378"/>
        <dbReference type="ChEBI" id="CHEBI:30616"/>
        <dbReference type="ChEBI" id="CHEBI:33019"/>
        <dbReference type="ChEBI" id="CHEBI:58095"/>
        <dbReference type="ChEBI" id="CHEBI:78442"/>
        <dbReference type="ChEBI" id="CHEBI:78531"/>
        <dbReference type="ChEBI" id="CHEBI:456215"/>
        <dbReference type="EC" id="6.1.1.20"/>
    </reaction>
</comment>
<accession>A0A0P8WJ48</accession>
<dbReference type="FunFam" id="3.30.70.380:FF:000001">
    <property type="entry name" value="Phenylalanine--tRNA ligase beta subunit"/>
    <property type="match status" value="1"/>
</dbReference>
<dbReference type="SMART" id="SM00896">
    <property type="entry name" value="FDX-ACB"/>
    <property type="match status" value="1"/>
</dbReference>
<dbReference type="AlphaFoldDB" id="A0A0P8WJ48"/>
<organism evidence="20 21">
    <name type="scientific">Oxobacter pfennigii</name>
    <dbReference type="NCBI Taxonomy" id="36849"/>
    <lineage>
        <taxon>Bacteria</taxon>
        <taxon>Bacillati</taxon>
        <taxon>Bacillota</taxon>
        <taxon>Clostridia</taxon>
        <taxon>Eubacteriales</taxon>
        <taxon>Clostridiaceae</taxon>
        <taxon>Oxobacter</taxon>
    </lineage>
</organism>
<evidence type="ECO:0000256" key="5">
    <source>
        <dbReference type="ARBA" id="ARBA00022555"/>
    </source>
</evidence>
<evidence type="ECO:0000256" key="13">
    <source>
        <dbReference type="ARBA" id="ARBA00023146"/>
    </source>
</evidence>
<evidence type="ECO:0000313" key="21">
    <source>
        <dbReference type="Proteomes" id="UP000050326"/>
    </source>
</evidence>
<dbReference type="InterPro" id="IPR033714">
    <property type="entry name" value="tRNA_bind_bactPheRS"/>
</dbReference>
<keyword evidence="4 15" id="KW-0963">Cytoplasm</keyword>
<dbReference type="Pfam" id="PF03484">
    <property type="entry name" value="B5"/>
    <property type="match status" value="1"/>
</dbReference>
<evidence type="ECO:0000313" key="20">
    <source>
        <dbReference type="EMBL" id="KPU42119.1"/>
    </source>
</evidence>
<evidence type="ECO:0000256" key="12">
    <source>
        <dbReference type="ARBA" id="ARBA00022917"/>
    </source>
</evidence>
<dbReference type="GO" id="GO:0140096">
    <property type="term" value="F:catalytic activity, acting on a protein"/>
    <property type="evidence" value="ECO:0007669"/>
    <property type="project" value="UniProtKB-ARBA"/>
</dbReference>
<comment type="subunit">
    <text evidence="3 15">Tetramer of two alpha and two beta subunits.</text>
</comment>
<evidence type="ECO:0000259" key="18">
    <source>
        <dbReference type="PROSITE" id="PS51447"/>
    </source>
</evidence>
<dbReference type="Pfam" id="PF17759">
    <property type="entry name" value="tRNA_synthFbeta"/>
    <property type="match status" value="1"/>
</dbReference>
<gene>
    <name evidence="15 20" type="primary">pheT</name>
    <name evidence="20" type="ORF">OXPF_38980</name>
</gene>
<dbReference type="SUPFAM" id="SSF55681">
    <property type="entry name" value="Class II aaRS and biotin synthetases"/>
    <property type="match status" value="1"/>
</dbReference>
<dbReference type="GO" id="GO:0000287">
    <property type="term" value="F:magnesium ion binding"/>
    <property type="evidence" value="ECO:0007669"/>
    <property type="project" value="UniProtKB-UniRule"/>
</dbReference>
<dbReference type="InterPro" id="IPR036690">
    <property type="entry name" value="Fdx_antiC-bd_sf"/>
</dbReference>
<keyword evidence="21" id="KW-1185">Reference proteome</keyword>
<evidence type="ECO:0000256" key="14">
    <source>
        <dbReference type="ARBA" id="ARBA00049255"/>
    </source>
</evidence>
<sequence>MLVPLKWLNSYVKINDINPEVFADEMTMSGSKVEEVIETGKEITNVVTAKVLKVDRHPDADKLVVCQLNAGGESIQIVTGADNMKEGDIVPVALHGSTLPGGVKIKKGKLRGVESNGMMCSATELGLEIKDAVHGIHILPENTPLGVDIKEILGLNSVIIDFEITSNRPDCLSIIGMAREASATFNRELKIPEIKVTENSGDINKYIEIEVADKDLCPRYVARLVKNVKIKESPEWLKERLIEAGVRPISNIVDITNYVMLEYGQPLHAFDYDTIEGKKIIVRRAKKGEKITTLDGKEKTLDDSMLLITDAKKALGVAGVMGGENSEVKDSTTSILFEAANFNGTSIRLTAKTLGFRTEASSRFEKGIDPNVAISAVNRAVELVAELDAGEVVGGAIDKYDNKLEPWTIDISIERINKFLGTDISGDDMIKILHSLDIEVIPGDVLKAKIPTFRSDLELEVDIAEEIARIYGYDNIKTTLIRGETTQGGKNEEQKIEDRTKTVLAAAGLYEAITYSFVSETNFDKVNIPEDSSLRNVVRILNPLGEEMSIMRTTVIPSMMEVISRNYSRKIENGQFFEIGRVYLPLEDKTAKLPNEKKMLCMGMYGSVDFYDIKGVIELLFKELGISKYDFVRESENPTFHSGKTAKILIKNKEVGVVGEIHPDIQERYDIPVSVYICELDYDMILANCELERKFKSLPKYPAVERDMALLIPDEVMVGQIEEIVKAKGGELVESIKLFDVYKGKQIPENKKSVAYSITYRSENKTLTDDEVNKVHDQIIKTIEQKLGGQLRM</sequence>
<feature type="binding site" evidence="15">
    <location>
        <position position="462"/>
    </location>
    <ligand>
        <name>Mg(2+)</name>
        <dbReference type="ChEBI" id="CHEBI:18420"/>
        <note>shared with alpha subunit</note>
    </ligand>
</feature>
<dbReference type="RefSeq" id="WP_054876865.1">
    <property type="nucleotide sequence ID" value="NZ_LKET01000068.1"/>
</dbReference>
<keyword evidence="5 16" id="KW-0820">tRNA-binding</keyword>
<evidence type="ECO:0000256" key="8">
    <source>
        <dbReference type="ARBA" id="ARBA00022741"/>
    </source>
</evidence>
<evidence type="ECO:0000256" key="15">
    <source>
        <dbReference type="HAMAP-Rule" id="MF_00283"/>
    </source>
</evidence>
<evidence type="ECO:0000256" key="7">
    <source>
        <dbReference type="ARBA" id="ARBA00022723"/>
    </source>
</evidence>
<dbReference type="FunFam" id="2.40.50.140:FF:000045">
    <property type="entry name" value="Phenylalanine--tRNA ligase beta subunit"/>
    <property type="match status" value="1"/>
</dbReference>
<feature type="binding site" evidence="15">
    <location>
        <position position="456"/>
    </location>
    <ligand>
        <name>Mg(2+)</name>
        <dbReference type="ChEBI" id="CHEBI:18420"/>
        <note>shared with alpha subunit</note>
    </ligand>
</feature>
<dbReference type="InterPro" id="IPR005121">
    <property type="entry name" value="Fdx_antiC-bd"/>
</dbReference>
<evidence type="ECO:0000256" key="16">
    <source>
        <dbReference type="PROSITE-ProRule" id="PRU00209"/>
    </source>
</evidence>
<feature type="domain" description="FDX-ACB" evidence="18">
    <location>
        <begin position="699"/>
        <end position="792"/>
    </location>
</feature>
<dbReference type="InterPro" id="IPR009061">
    <property type="entry name" value="DNA-bd_dom_put_sf"/>
</dbReference>
<dbReference type="PANTHER" id="PTHR10947">
    <property type="entry name" value="PHENYLALANYL-TRNA SYNTHETASE BETA CHAIN AND LEUCINE-RICH REPEAT-CONTAINING PROTEIN 47"/>
    <property type="match status" value="1"/>
</dbReference>
<dbReference type="GO" id="GO:0000049">
    <property type="term" value="F:tRNA binding"/>
    <property type="evidence" value="ECO:0007669"/>
    <property type="project" value="UniProtKB-UniRule"/>
</dbReference>
<comment type="subcellular location">
    <subcellularLocation>
        <location evidence="1 15">Cytoplasm</location>
    </subcellularLocation>
</comment>
<evidence type="ECO:0000256" key="2">
    <source>
        <dbReference type="ARBA" id="ARBA00008653"/>
    </source>
</evidence>
<comment type="similarity">
    <text evidence="2 15">Belongs to the phenylalanyl-tRNA synthetase beta subunit family. Type 1 subfamily.</text>
</comment>
<dbReference type="HAMAP" id="MF_00283">
    <property type="entry name" value="Phe_tRNA_synth_beta1"/>
    <property type="match status" value="1"/>
</dbReference>
<dbReference type="InterPro" id="IPR045060">
    <property type="entry name" value="Phe-tRNA-ligase_IIc_bsu"/>
</dbReference>
<evidence type="ECO:0000256" key="1">
    <source>
        <dbReference type="ARBA" id="ARBA00004496"/>
    </source>
</evidence>
<name>A0A0P8WJ48_9CLOT</name>
<evidence type="ECO:0000256" key="6">
    <source>
        <dbReference type="ARBA" id="ARBA00022598"/>
    </source>
</evidence>
<dbReference type="InterPro" id="IPR041616">
    <property type="entry name" value="PheRS_beta_core"/>
</dbReference>
<dbReference type="InterPro" id="IPR020825">
    <property type="entry name" value="Phe-tRNA_synthase-like_B3/B4"/>
</dbReference>
<dbReference type="Gene3D" id="3.30.70.380">
    <property type="entry name" value="Ferrodoxin-fold anticodon-binding domain"/>
    <property type="match status" value="1"/>
</dbReference>
<dbReference type="GO" id="GO:0005524">
    <property type="term" value="F:ATP binding"/>
    <property type="evidence" value="ECO:0007669"/>
    <property type="project" value="UniProtKB-UniRule"/>
</dbReference>
<dbReference type="InterPro" id="IPR012340">
    <property type="entry name" value="NA-bd_OB-fold"/>
</dbReference>
<keyword evidence="12 15" id="KW-0648">Protein biosynthesis</keyword>
<dbReference type="SMART" id="SM00874">
    <property type="entry name" value="B5"/>
    <property type="match status" value="1"/>
</dbReference>
<proteinExistence type="inferred from homology"/>
<keyword evidence="11 16" id="KW-0694">RNA-binding</keyword>
<dbReference type="SUPFAM" id="SSF46955">
    <property type="entry name" value="Putative DNA-binding domain"/>
    <property type="match status" value="1"/>
</dbReference>
<keyword evidence="6 15" id="KW-0436">Ligase</keyword>
<dbReference type="CDD" id="cd00769">
    <property type="entry name" value="PheRS_beta_core"/>
    <property type="match status" value="1"/>
</dbReference>
<dbReference type="STRING" id="36849.OXPF_38980"/>
<keyword evidence="7 15" id="KW-0479">Metal-binding</keyword>
<dbReference type="InterPro" id="IPR045864">
    <property type="entry name" value="aa-tRNA-synth_II/BPL/LPL"/>
</dbReference>
<dbReference type="InterPro" id="IPR002547">
    <property type="entry name" value="tRNA-bd_dom"/>
</dbReference>
<dbReference type="SUPFAM" id="SSF56037">
    <property type="entry name" value="PheT/TilS domain"/>
    <property type="match status" value="1"/>
</dbReference>
<evidence type="ECO:0000256" key="9">
    <source>
        <dbReference type="ARBA" id="ARBA00022840"/>
    </source>
</evidence>
<dbReference type="NCBIfam" id="NF045760">
    <property type="entry name" value="YtpR"/>
    <property type="match status" value="1"/>
</dbReference>
<dbReference type="Pfam" id="PF01588">
    <property type="entry name" value="tRNA_bind"/>
    <property type="match status" value="1"/>
</dbReference>
<dbReference type="PROSITE" id="PS50886">
    <property type="entry name" value="TRBD"/>
    <property type="match status" value="1"/>
</dbReference>
<dbReference type="Gene3D" id="3.30.56.10">
    <property type="match status" value="2"/>
</dbReference>
<dbReference type="InterPro" id="IPR005146">
    <property type="entry name" value="B3/B4_tRNA-bd"/>
</dbReference>
<dbReference type="GO" id="GO:0016740">
    <property type="term" value="F:transferase activity"/>
    <property type="evidence" value="ECO:0007669"/>
    <property type="project" value="UniProtKB-ARBA"/>
</dbReference>
<comment type="cofactor">
    <cofactor evidence="15">
        <name>Mg(2+)</name>
        <dbReference type="ChEBI" id="CHEBI:18420"/>
    </cofactor>
    <text evidence="15">Binds 2 magnesium ions per tetramer.</text>
</comment>
<evidence type="ECO:0000256" key="3">
    <source>
        <dbReference type="ARBA" id="ARBA00011209"/>
    </source>
</evidence>
<dbReference type="SMART" id="SM00873">
    <property type="entry name" value="B3_4"/>
    <property type="match status" value="1"/>
</dbReference>
<dbReference type="GO" id="GO:0006432">
    <property type="term" value="P:phenylalanyl-tRNA aminoacylation"/>
    <property type="evidence" value="ECO:0007669"/>
    <property type="project" value="UniProtKB-UniRule"/>
</dbReference>